<evidence type="ECO:0000256" key="2">
    <source>
        <dbReference type="ARBA" id="ARBA00023015"/>
    </source>
</evidence>
<evidence type="ECO:0000256" key="4">
    <source>
        <dbReference type="ARBA" id="ARBA00023242"/>
    </source>
</evidence>
<dbReference type="RefSeq" id="XP_010432566.1">
    <property type="nucleotide sequence ID" value="XM_010434264.2"/>
</dbReference>
<dbReference type="Gene3D" id="1.10.10.60">
    <property type="entry name" value="Homeodomain-like"/>
    <property type="match status" value="1"/>
</dbReference>
<dbReference type="InterPro" id="IPR017930">
    <property type="entry name" value="Myb_dom"/>
</dbReference>
<dbReference type="InterPro" id="IPR001005">
    <property type="entry name" value="SANT/Myb"/>
</dbReference>
<dbReference type="PROSITE" id="PS51294">
    <property type="entry name" value="HTH_MYB"/>
    <property type="match status" value="1"/>
</dbReference>
<dbReference type="SUPFAM" id="SSF46689">
    <property type="entry name" value="Homeodomain-like"/>
    <property type="match status" value="1"/>
</dbReference>
<evidence type="ECO:0000259" key="6">
    <source>
        <dbReference type="PROSITE" id="PS51294"/>
    </source>
</evidence>
<evidence type="ECO:0000313" key="8">
    <source>
        <dbReference type="RefSeq" id="XP_010432566.1"/>
    </source>
</evidence>
<evidence type="ECO:0000313" key="7">
    <source>
        <dbReference type="Proteomes" id="UP000694864"/>
    </source>
</evidence>
<evidence type="ECO:0000256" key="3">
    <source>
        <dbReference type="ARBA" id="ARBA00023163"/>
    </source>
</evidence>
<evidence type="ECO:0000256" key="5">
    <source>
        <dbReference type="SAM" id="MobiDB-lite"/>
    </source>
</evidence>
<keyword evidence="2" id="KW-0805">Transcription regulation</keyword>
<name>A0ABM0TWP9_CAMSA</name>
<dbReference type="InterPro" id="IPR046955">
    <property type="entry name" value="PHR1-like"/>
</dbReference>
<dbReference type="InterPro" id="IPR006447">
    <property type="entry name" value="Myb_dom_plants"/>
</dbReference>
<proteinExistence type="predicted"/>
<dbReference type="Proteomes" id="UP000694864">
    <property type="component" value="Chromosome 2"/>
</dbReference>
<gene>
    <name evidence="8" type="primary">LOC104716815</name>
</gene>
<organism evidence="7 8">
    <name type="scientific">Camelina sativa</name>
    <name type="common">False flax</name>
    <name type="synonym">Myagrum sativum</name>
    <dbReference type="NCBI Taxonomy" id="90675"/>
    <lineage>
        <taxon>Eukaryota</taxon>
        <taxon>Viridiplantae</taxon>
        <taxon>Streptophyta</taxon>
        <taxon>Embryophyta</taxon>
        <taxon>Tracheophyta</taxon>
        <taxon>Spermatophyta</taxon>
        <taxon>Magnoliopsida</taxon>
        <taxon>eudicotyledons</taxon>
        <taxon>Gunneridae</taxon>
        <taxon>Pentapetalae</taxon>
        <taxon>rosids</taxon>
        <taxon>malvids</taxon>
        <taxon>Brassicales</taxon>
        <taxon>Brassicaceae</taxon>
        <taxon>Camelineae</taxon>
        <taxon>Camelina</taxon>
    </lineage>
</organism>
<sequence>MRDSVVRSYIRSETPRTKWTEDRHNLFVHIVEYLGGEMTATPKKILDNMNVRDLTISQVKSHLQMYRINKKEEDSIKERRMIRQINRRHSQKYLKISEHVRDAIQNQQRLQLDSTEKVTPMEVSCKSLYQSSRVGPNENIDNDVNVDGDGANGEEDMSLELTLGLKY</sequence>
<dbReference type="PANTHER" id="PTHR31314">
    <property type="entry name" value="MYB FAMILY TRANSCRIPTION FACTOR PHL7-LIKE"/>
    <property type="match status" value="1"/>
</dbReference>
<keyword evidence="4" id="KW-0539">Nucleus</keyword>
<feature type="region of interest" description="Disordered" evidence="5">
    <location>
        <begin position="132"/>
        <end position="155"/>
    </location>
</feature>
<dbReference type="PANTHER" id="PTHR31314:SF84">
    <property type="entry name" value="HOMEODOMAIN-LIKE SUPERFAMILY PROTEIN-RELATED"/>
    <property type="match status" value="1"/>
</dbReference>
<protein>
    <submittedName>
        <fullName evidence="8">Myb family transcription factor At1g14600</fullName>
    </submittedName>
</protein>
<accession>A0ABM0TWP9</accession>
<feature type="domain" description="HTH myb-type" evidence="6">
    <location>
        <begin position="11"/>
        <end position="71"/>
    </location>
</feature>
<dbReference type="InterPro" id="IPR009057">
    <property type="entry name" value="Homeodomain-like_sf"/>
</dbReference>
<evidence type="ECO:0000256" key="1">
    <source>
        <dbReference type="ARBA" id="ARBA00004123"/>
    </source>
</evidence>
<feature type="compositionally biased region" description="Acidic residues" evidence="5">
    <location>
        <begin position="140"/>
        <end position="155"/>
    </location>
</feature>
<dbReference type="Pfam" id="PF00249">
    <property type="entry name" value="Myb_DNA-binding"/>
    <property type="match status" value="1"/>
</dbReference>
<reference evidence="7" key="1">
    <citation type="journal article" date="2014" name="Nat. Commun.">
        <title>The emerging biofuel crop Camelina sativa retains a highly undifferentiated hexaploid genome structure.</title>
        <authorList>
            <person name="Kagale S."/>
            <person name="Koh C."/>
            <person name="Nixon J."/>
            <person name="Bollina V."/>
            <person name="Clarke W.E."/>
            <person name="Tuteja R."/>
            <person name="Spillane C."/>
            <person name="Robinson S.J."/>
            <person name="Links M.G."/>
            <person name="Clarke C."/>
            <person name="Higgins E.E."/>
            <person name="Huebert T."/>
            <person name="Sharpe A.G."/>
            <person name="Parkin I.A."/>
        </authorList>
    </citation>
    <scope>NUCLEOTIDE SEQUENCE [LARGE SCALE GENOMIC DNA]</scope>
    <source>
        <strain evidence="7">cv. DH55</strain>
    </source>
</reference>
<keyword evidence="7" id="KW-1185">Reference proteome</keyword>
<comment type="subcellular location">
    <subcellularLocation>
        <location evidence="1">Nucleus</location>
    </subcellularLocation>
</comment>
<reference evidence="8" key="2">
    <citation type="submission" date="2025-08" db="UniProtKB">
        <authorList>
            <consortium name="RefSeq"/>
        </authorList>
    </citation>
    <scope>IDENTIFICATION</scope>
    <source>
        <tissue evidence="8">Leaf</tissue>
    </source>
</reference>
<dbReference type="NCBIfam" id="TIGR01557">
    <property type="entry name" value="myb_SHAQKYF"/>
    <property type="match status" value="1"/>
</dbReference>
<dbReference type="GeneID" id="104716815"/>
<keyword evidence="3" id="KW-0804">Transcription</keyword>